<dbReference type="Pfam" id="PF03772">
    <property type="entry name" value="Competence"/>
    <property type="match status" value="1"/>
</dbReference>
<keyword evidence="5 7" id="KW-0472">Membrane</keyword>
<evidence type="ECO:0000256" key="4">
    <source>
        <dbReference type="ARBA" id="ARBA00022989"/>
    </source>
</evidence>
<feature type="transmembrane region" description="Helical" evidence="7">
    <location>
        <begin position="490"/>
        <end position="516"/>
    </location>
</feature>
<feature type="transmembrane region" description="Helical" evidence="7">
    <location>
        <begin position="559"/>
        <end position="580"/>
    </location>
</feature>
<dbReference type="NCBIfam" id="TIGR00360">
    <property type="entry name" value="ComEC_N-term"/>
    <property type="match status" value="1"/>
</dbReference>
<dbReference type="InterPro" id="IPR052159">
    <property type="entry name" value="Competence_DNA_uptake"/>
</dbReference>
<feature type="transmembrane region" description="Helical" evidence="7">
    <location>
        <begin position="133"/>
        <end position="158"/>
    </location>
</feature>
<evidence type="ECO:0000256" key="6">
    <source>
        <dbReference type="SAM" id="MobiDB-lite"/>
    </source>
</evidence>
<dbReference type="OrthoDB" id="7177610at2"/>
<evidence type="ECO:0000256" key="3">
    <source>
        <dbReference type="ARBA" id="ARBA00022692"/>
    </source>
</evidence>
<feature type="compositionally biased region" description="Basic residues" evidence="6">
    <location>
        <begin position="99"/>
        <end position="113"/>
    </location>
</feature>
<feature type="transmembrane region" description="Helical" evidence="7">
    <location>
        <begin position="454"/>
        <end position="478"/>
    </location>
</feature>
<evidence type="ECO:0000313" key="9">
    <source>
        <dbReference type="EMBL" id="NEG77518.1"/>
    </source>
</evidence>
<feature type="transmembrane region" description="Helical" evidence="7">
    <location>
        <begin position="42"/>
        <end position="66"/>
    </location>
</feature>
<evidence type="ECO:0000259" key="8">
    <source>
        <dbReference type="Pfam" id="PF03772"/>
    </source>
</evidence>
<keyword evidence="3 7" id="KW-0812">Transmembrane</keyword>
<keyword evidence="2" id="KW-1003">Cell membrane</keyword>
<dbReference type="PANTHER" id="PTHR30619">
    <property type="entry name" value="DNA INTERNALIZATION/COMPETENCE PROTEIN COMEC/REC2"/>
    <property type="match status" value="1"/>
</dbReference>
<dbReference type="InterPro" id="IPR004477">
    <property type="entry name" value="ComEC_N"/>
</dbReference>
<dbReference type="EMBL" id="WHZY01000001">
    <property type="protein sequence ID" value="NEG77518.1"/>
    <property type="molecule type" value="Genomic_DNA"/>
</dbReference>
<feature type="transmembrane region" description="Helical" evidence="7">
    <location>
        <begin position="388"/>
        <end position="403"/>
    </location>
</feature>
<evidence type="ECO:0000256" key="7">
    <source>
        <dbReference type="SAM" id="Phobius"/>
    </source>
</evidence>
<gene>
    <name evidence="9" type="ORF">GFD22_00660</name>
</gene>
<evidence type="ECO:0000256" key="5">
    <source>
        <dbReference type="ARBA" id="ARBA00023136"/>
    </source>
</evidence>
<protein>
    <submittedName>
        <fullName evidence="9">ComEC/Rec2 family competence protein</fullName>
    </submittedName>
</protein>
<dbReference type="PANTHER" id="PTHR30619:SF7">
    <property type="entry name" value="BETA-LACTAMASE DOMAIN PROTEIN"/>
    <property type="match status" value="1"/>
</dbReference>
<dbReference type="AlphaFoldDB" id="A0A7K3TEK0"/>
<evidence type="ECO:0000256" key="2">
    <source>
        <dbReference type="ARBA" id="ARBA00022475"/>
    </source>
</evidence>
<organism evidence="9 10">
    <name type="scientific">Bifidobacterium avesanii</name>
    <dbReference type="NCBI Taxonomy" id="1798157"/>
    <lineage>
        <taxon>Bacteria</taxon>
        <taxon>Bacillati</taxon>
        <taxon>Actinomycetota</taxon>
        <taxon>Actinomycetes</taxon>
        <taxon>Bifidobacteriales</taxon>
        <taxon>Bifidobacteriaceae</taxon>
        <taxon>Bifidobacterium</taxon>
    </lineage>
</organism>
<dbReference type="Proteomes" id="UP000469763">
    <property type="component" value="Unassembled WGS sequence"/>
</dbReference>
<feature type="region of interest" description="Disordered" evidence="6">
    <location>
        <begin position="99"/>
        <end position="120"/>
    </location>
</feature>
<comment type="subcellular location">
    <subcellularLocation>
        <location evidence="1">Cell membrane</location>
        <topology evidence="1">Multi-pass membrane protein</topology>
    </subcellularLocation>
</comment>
<feature type="transmembrane region" description="Helical" evidence="7">
    <location>
        <begin position="415"/>
        <end position="448"/>
    </location>
</feature>
<dbReference type="GO" id="GO:0005886">
    <property type="term" value="C:plasma membrane"/>
    <property type="evidence" value="ECO:0007669"/>
    <property type="project" value="UniProtKB-SubCell"/>
</dbReference>
<evidence type="ECO:0000256" key="1">
    <source>
        <dbReference type="ARBA" id="ARBA00004651"/>
    </source>
</evidence>
<reference evidence="9 10" key="1">
    <citation type="submission" date="2019-10" db="EMBL/GenBank/DDBJ databases">
        <title>Bifidobacterium from non-human primates.</title>
        <authorList>
            <person name="Modesto M."/>
        </authorList>
    </citation>
    <scope>NUCLEOTIDE SEQUENCE [LARGE SCALE GENOMIC DNA]</scope>
    <source>
        <strain evidence="9 10">TREC</strain>
    </source>
</reference>
<name>A0A7K3TEK0_9BIFI</name>
<dbReference type="RefSeq" id="WP_152349447.1">
    <property type="nucleotide sequence ID" value="NZ_WBSN01000001.1"/>
</dbReference>
<keyword evidence="10" id="KW-1185">Reference proteome</keyword>
<sequence length="634" mass="66652">MKLAPDESRERGSRDWRLVPVACGVWASALLCHTVGVDRMPAVLGVLAALTALLSGVLFLGSVGVARRRGNRWENAPAPVATSVSIPVSGIAVLHRPARPTRTGRHAGRRAGRSRSSCADGAPQSAAAAWLRFLLPHITVLCAGMLVAGLATFAQLWIVERGPVQRALGDHAVAVGVGVRVDEPPISSDRRGFDCRLDVTVTALLHEGVLSGDRASARVYATGSDCALRQGGSYWLDGTLERPGFGSAPAWVSVDGTPTELREPTWVRRLAYRAQSAFVHATQRLDPQGRLLVPGLTLGLLGGDVADPDMRDPALPDVDPAYAERVEDAFRACGIMHLMAVSGGHFALIGVLARRLCGLLHVGRPFMPMLVMGAYALLAALMMPADSVLRALVMGGIGAFALLRGRRSQGMGMLCVTVVAAIILDPGLARSLGFALSCAAVAGIVWWARPVAELLAPILPAALAEAVGVTVAAQALALPLQTLMEGQLPVLGVLANLLTAPVVSFSTLAGLLGLALSWWAPEAGYRCAWVASGGTAIMERVALWCAGSPFASLPWGQGPGAACFLLAAEAGMALAVRRLIARRRRTERRAAGLAPGERADVFRPTPVMRLGVWAGETARMLRGGVWAPHGRRPS</sequence>
<comment type="caution">
    <text evidence="9">The sequence shown here is derived from an EMBL/GenBank/DDBJ whole genome shotgun (WGS) entry which is preliminary data.</text>
</comment>
<feature type="domain" description="ComEC/Rec2-related protein" evidence="8">
    <location>
        <begin position="324"/>
        <end position="576"/>
    </location>
</feature>
<feature type="transmembrane region" description="Helical" evidence="7">
    <location>
        <begin position="334"/>
        <end position="353"/>
    </location>
</feature>
<accession>A0A7K3TEK0</accession>
<keyword evidence="4 7" id="KW-1133">Transmembrane helix</keyword>
<proteinExistence type="predicted"/>
<evidence type="ECO:0000313" key="10">
    <source>
        <dbReference type="Proteomes" id="UP000469763"/>
    </source>
</evidence>
<feature type="transmembrane region" description="Helical" evidence="7">
    <location>
        <begin position="365"/>
        <end position="382"/>
    </location>
</feature>